<evidence type="ECO:0000259" key="2">
    <source>
        <dbReference type="Pfam" id="PF10338"/>
    </source>
</evidence>
<dbReference type="Proteomes" id="UP000268093">
    <property type="component" value="Unassembled WGS sequence"/>
</dbReference>
<comment type="caution">
    <text evidence="3">The sequence shown here is derived from an EMBL/GenBank/DDBJ whole genome shotgun (WGS) entry which is preliminary data.</text>
</comment>
<dbReference type="InterPro" id="IPR019434">
    <property type="entry name" value="DUF2423"/>
</dbReference>
<dbReference type="PANTHER" id="PTHR28219:SF1">
    <property type="entry name" value="UPF0642 PROTEIN YBL028C"/>
    <property type="match status" value="1"/>
</dbReference>
<dbReference type="Pfam" id="PF10338">
    <property type="entry name" value="YBL028C_N"/>
    <property type="match status" value="1"/>
</dbReference>
<protein>
    <recommendedName>
        <fullName evidence="2">DUF2423 domain-containing protein</fullName>
    </recommendedName>
</protein>
<accession>A0A433DMU3</accession>
<dbReference type="EMBL" id="RBNI01000270">
    <property type="protein sequence ID" value="RUP52016.1"/>
    <property type="molecule type" value="Genomic_DNA"/>
</dbReference>
<dbReference type="OrthoDB" id="4087970at2759"/>
<feature type="compositionally biased region" description="Polar residues" evidence="1">
    <location>
        <begin position="264"/>
        <end position="273"/>
    </location>
</feature>
<sequence>QKEGINRQRRTPSWLSRPAFWQKNRLRPTPVIDGNQAPGSSILLTYTKTLSTHVTMNHDIGALQFDPLTHWLSRRFGHNYGHGYVQLAPGVGDGQAGVPTRRAYEVDIRSLGFDGLAAEVADASDLEGTGRLQVLQLQPDVGADLPCQGRGVEQGGVDVKRGGHGLQERCWGQDCLFSLSLFCQHPTTPLSHDEMAKSLRSSSKVRLRGIKRENVFKPVEDARLARLAKKQADAANGPSIGVSLDLAEEVKTAADQADMQLDTSAEKISTSGKHNVKKAKKIKKKKTKTTFNFGRK</sequence>
<dbReference type="GO" id="GO:0030687">
    <property type="term" value="C:preribosome, large subunit precursor"/>
    <property type="evidence" value="ECO:0007669"/>
    <property type="project" value="TreeGrafter"/>
</dbReference>
<name>A0A433DMU3_9FUNG</name>
<dbReference type="PANTHER" id="PTHR28219">
    <property type="entry name" value="UPF0642 PROTEIN YBL028C"/>
    <property type="match status" value="1"/>
</dbReference>
<dbReference type="AlphaFoldDB" id="A0A433DMU3"/>
<feature type="non-terminal residue" evidence="3">
    <location>
        <position position="1"/>
    </location>
</feature>
<feature type="region of interest" description="Disordered" evidence="1">
    <location>
        <begin position="264"/>
        <end position="296"/>
    </location>
</feature>
<evidence type="ECO:0000256" key="1">
    <source>
        <dbReference type="SAM" id="MobiDB-lite"/>
    </source>
</evidence>
<evidence type="ECO:0000313" key="4">
    <source>
        <dbReference type="Proteomes" id="UP000268093"/>
    </source>
</evidence>
<organism evidence="3 4">
    <name type="scientific">Jimgerdemannia flammicorona</name>
    <dbReference type="NCBI Taxonomy" id="994334"/>
    <lineage>
        <taxon>Eukaryota</taxon>
        <taxon>Fungi</taxon>
        <taxon>Fungi incertae sedis</taxon>
        <taxon>Mucoromycota</taxon>
        <taxon>Mucoromycotina</taxon>
        <taxon>Endogonomycetes</taxon>
        <taxon>Endogonales</taxon>
        <taxon>Endogonaceae</taxon>
        <taxon>Jimgerdemannia</taxon>
    </lineage>
</organism>
<proteinExistence type="predicted"/>
<evidence type="ECO:0000313" key="3">
    <source>
        <dbReference type="EMBL" id="RUP52016.1"/>
    </source>
</evidence>
<reference evidence="3 4" key="1">
    <citation type="journal article" date="2018" name="New Phytol.">
        <title>Phylogenomics of Endogonaceae and evolution of mycorrhizas within Mucoromycota.</title>
        <authorList>
            <person name="Chang Y."/>
            <person name="Desiro A."/>
            <person name="Na H."/>
            <person name="Sandor L."/>
            <person name="Lipzen A."/>
            <person name="Clum A."/>
            <person name="Barry K."/>
            <person name="Grigoriev I.V."/>
            <person name="Martin F.M."/>
            <person name="Stajich J.E."/>
            <person name="Smith M.E."/>
            <person name="Bonito G."/>
            <person name="Spatafora J.W."/>
        </authorList>
    </citation>
    <scope>NUCLEOTIDE SEQUENCE [LARGE SCALE GENOMIC DNA]</scope>
    <source>
        <strain evidence="3 4">GMNB39</strain>
    </source>
</reference>
<feature type="domain" description="DUF2423" evidence="2">
    <location>
        <begin position="195"/>
        <end position="236"/>
    </location>
</feature>
<feature type="compositionally biased region" description="Basic residues" evidence="1">
    <location>
        <begin position="274"/>
        <end position="296"/>
    </location>
</feature>
<gene>
    <name evidence="3" type="ORF">BC936DRAFT_143467</name>
</gene>
<keyword evidence="4" id="KW-1185">Reference proteome</keyword>